<organism evidence="2 3">
    <name type="scientific">Mucilaginibacter gracilis</name>
    <dbReference type="NCBI Taxonomy" id="423350"/>
    <lineage>
        <taxon>Bacteria</taxon>
        <taxon>Pseudomonadati</taxon>
        <taxon>Bacteroidota</taxon>
        <taxon>Sphingobacteriia</taxon>
        <taxon>Sphingobacteriales</taxon>
        <taxon>Sphingobacteriaceae</taxon>
        <taxon>Mucilaginibacter</taxon>
    </lineage>
</organism>
<dbReference type="PROSITE" id="PS51257">
    <property type="entry name" value="PROKAR_LIPOPROTEIN"/>
    <property type="match status" value="1"/>
</dbReference>
<comment type="caution">
    <text evidence="2">The sequence shown here is derived from an EMBL/GenBank/DDBJ whole genome shotgun (WGS) entry which is preliminary data.</text>
</comment>
<proteinExistence type="predicted"/>
<dbReference type="Proteomes" id="UP000268007">
    <property type="component" value="Unassembled WGS sequence"/>
</dbReference>
<name>A0A495J9F4_9SPHI</name>
<evidence type="ECO:0000313" key="2">
    <source>
        <dbReference type="EMBL" id="RKR85537.1"/>
    </source>
</evidence>
<accession>A0A495J9F4</accession>
<dbReference type="AlphaFoldDB" id="A0A495J9F4"/>
<dbReference type="InterPro" id="IPR025381">
    <property type="entry name" value="DUF4296"/>
</dbReference>
<feature type="domain" description="DUF4296" evidence="1">
    <location>
        <begin position="25"/>
        <end position="109"/>
    </location>
</feature>
<sequence>MRFYLILFFCVGFLFTSCSDGKKIPSDVIPEHDMAELLTDIHIVDGSLYDLPQMPDTLSKHGMGLYLAVFKVHHVDTTLFKKSIKFYSTRPDLLGEIYTGITERLQKKIDSLQKHKPKMNQDSLKKANVKRAADSIKTAKARLKLDSAQRAKGQRTLDSLQKRSNLLRAPQNLKKPKRLVHVVPL</sequence>
<gene>
    <name evidence="2" type="ORF">BDD43_5808</name>
</gene>
<keyword evidence="3" id="KW-1185">Reference proteome</keyword>
<evidence type="ECO:0000259" key="1">
    <source>
        <dbReference type="Pfam" id="PF14129"/>
    </source>
</evidence>
<dbReference type="EMBL" id="RBKU01000001">
    <property type="protein sequence ID" value="RKR85537.1"/>
    <property type="molecule type" value="Genomic_DNA"/>
</dbReference>
<dbReference type="RefSeq" id="WP_162847186.1">
    <property type="nucleotide sequence ID" value="NZ_RBKU01000001.1"/>
</dbReference>
<protein>
    <submittedName>
        <fullName evidence="2">Uncharacterized protein DUF4296</fullName>
    </submittedName>
</protein>
<evidence type="ECO:0000313" key="3">
    <source>
        <dbReference type="Proteomes" id="UP000268007"/>
    </source>
</evidence>
<reference evidence="2 3" key="1">
    <citation type="submission" date="2018-10" db="EMBL/GenBank/DDBJ databases">
        <title>Genomic Encyclopedia of Archaeal and Bacterial Type Strains, Phase II (KMG-II): from individual species to whole genera.</title>
        <authorList>
            <person name="Goeker M."/>
        </authorList>
    </citation>
    <scope>NUCLEOTIDE SEQUENCE [LARGE SCALE GENOMIC DNA]</scope>
    <source>
        <strain evidence="2 3">DSM 18602</strain>
    </source>
</reference>
<dbReference type="Pfam" id="PF14129">
    <property type="entry name" value="DUF4296"/>
    <property type="match status" value="1"/>
</dbReference>